<feature type="domain" description="Glycosyl transferase family 51" evidence="19">
    <location>
        <begin position="97"/>
        <end position="281"/>
    </location>
</feature>
<dbReference type="Pfam" id="PF00912">
    <property type="entry name" value="Transgly"/>
    <property type="match status" value="1"/>
</dbReference>
<evidence type="ECO:0000256" key="1">
    <source>
        <dbReference type="ARBA" id="ARBA00022475"/>
    </source>
</evidence>
<feature type="transmembrane region" description="Helical" evidence="17">
    <location>
        <begin position="34"/>
        <end position="62"/>
    </location>
</feature>
<comment type="catalytic activity">
    <reaction evidence="14">
        <text>Preferential cleavage: (Ac)2-L-Lys-D-Ala-|-D-Ala. Also transpeptidation of peptidyl-alanyl moieties that are N-acyl substituents of D-alanine.</text>
        <dbReference type="EC" id="3.4.16.4"/>
    </reaction>
</comment>
<evidence type="ECO:0000256" key="10">
    <source>
        <dbReference type="ARBA" id="ARBA00022989"/>
    </source>
</evidence>
<dbReference type="SUPFAM" id="SSF53955">
    <property type="entry name" value="Lysozyme-like"/>
    <property type="match status" value="1"/>
</dbReference>
<dbReference type="Proteomes" id="UP001290455">
    <property type="component" value="Unassembled WGS sequence"/>
</dbReference>
<keyword evidence="5" id="KW-0808">Transferase</keyword>
<evidence type="ECO:0000256" key="5">
    <source>
        <dbReference type="ARBA" id="ARBA00022679"/>
    </source>
</evidence>
<dbReference type="InterPro" id="IPR001264">
    <property type="entry name" value="Glyco_trans_51"/>
</dbReference>
<evidence type="ECO:0000313" key="21">
    <source>
        <dbReference type="Proteomes" id="UP001290455"/>
    </source>
</evidence>
<evidence type="ECO:0000313" key="20">
    <source>
        <dbReference type="EMBL" id="MDZ5472540.1"/>
    </source>
</evidence>
<keyword evidence="13" id="KW-0961">Cell wall biogenesis/degradation</keyword>
<keyword evidence="7" id="KW-0378">Hydrolase</keyword>
<keyword evidence="12" id="KW-0511">Multifunctional enzyme</keyword>
<feature type="domain" description="Penicillin-binding protein transpeptidase" evidence="18">
    <location>
        <begin position="418"/>
        <end position="663"/>
    </location>
</feature>
<evidence type="ECO:0000256" key="4">
    <source>
        <dbReference type="ARBA" id="ARBA00022676"/>
    </source>
</evidence>
<feature type="compositionally biased region" description="Basic and acidic residues" evidence="16">
    <location>
        <begin position="910"/>
        <end position="936"/>
    </location>
</feature>
<keyword evidence="3" id="KW-0645">Protease</keyword>
<dbReference type="Gene3D" id="2.60.40.10">
    <property type="entry name" value="Immunoglobulins"/>
    <property type="match status" value="1"/>
</dbReference>
<accession>A0ABU5IZK5</accession>
<dbReference type="Gene3D" id="3.90.1310.40">
    <property type="match status" value="1"/>
</dbReference>
<evidence type="ECO:0000256" key="14">
    <source>
        <dbReference type="ARBA" id="ARBA00034000"/>
    </source>
</evidence>
<dbReference type="Pfam" id="PF00905">
    <property type="entry name" value="Transpeptidase"/>
    <property type="match status" value="1"/>
</dbReference>
<dbReference type="RefSeq" id="WP_322446840.1">
    <property type="nucleotide sequence ID" value="NZ_JAXOFX010000007.1"/>
</dbReference>
<evidence type="ECO:0000256" key="2">
    <source>
        <dbReference type="ARBA" id="ARBA00022645"/>
    </source>
</evidence>
<dbReference type="PANTHER" id="PTHR32282:SF32">
    <property type="entry name" value="PENICILLIN-BINDING PROTEIN 2A"/>
    <property type="match status" value="1"/>
</dbReference>
<evidence type="ECO:0000256" key="17">
    <source>
        <dbReference type="SAM" id="Phobius"/>
    </source>
</evidence>
<keyword evidence="8" id="KW-0133">Cell shape</keyword>
<keyword evidence="10 17" id="KW-1133">Transmembrane helix</keyword>
<evidence type="ECO:0000256" key="16">
    <source>
        <dbReference type="SAM" id="MobiDB-lite"/>
    </source>
</evidence>
<evidence type="ECO:0000256" key="7">
    <source>
        <dbReference type="ARBA" id="ARBA00022801"/>
    </source>
</evidence>
<comment type="catalytic activity">
    <reaction evidence="15">
        <text>[GlcNAc-(1-&gt;4)-Mur2Ac(oyl-L-Ala-gamma-D-Glu-L-Lys-D-Ala-D-Ala)](n)-di-trans,octa-cis-undecaprenyl diphosphate + beta-D-GlcNAc-(1-&gt;4)-Mur2Ac(oyl-L-Ala-gamma-D-Glu-L-Lys-D-Ala-D-Ala)-di-trans,octa-cis-undecaprenyl diphosphate = [GlcNAc-(1-&gt;4)-Mur2Ac(oyl-L-Ala-gamma-D-Glu-L-Lys-D-Ala-D-Ala)](n+1)-di-trans,octa-cis-undecaprenyl diphosphate + di-trans,octa-cis-undecaprenyl diphosphate + H(+)</text>
        <dbReference type="Rhea" id="RHEA:23708"/>
        <dbReference type="Rhea" id="RHEA-COMP:9602"/>
        <dbReference type="Rhea" id="RHEA-COMP:9603"/>
        <dbReference type="ChEBI" id="CHEBI:15378"/>
        <dbReference type="ChEBI" id="CHEBI:58405"/>
        <dbReference type="ChEBI" id="CHEBI:60033"/>
        <dbReference type="ChEBI" id="CHEBI:78435"/>
        <dbReference type="EC" id="2.4.99.28"/>
    </reaction>
</comment>
<keyword evidence="21" id="KW-1185">Reference proteome</keyword>
<evidence type="ECO:0000256" key="8">
    <source>
        <dbReference type="ARBA" id="ARBA00022960"/>
    </source>
</evidence>
<reference evidence="20 21" key="1">
    <citation type="submission" date="2023-11" db="EMBL/GenBank/DDBJ databases">
        <title>Bacillus jintuensis, isolated from a mudflat on the Beibu Gulf coast.</title>
        <authorList>
            <person name="Li M."/>
        </authorList>
    </citation>
    <scope>NUCLEOTIDE SEQUENCE [LARGE SCALE GENOMIC DNA]</scope>
    <source>
        <strain evidence="20 21">31A1R</strain>
    </source>
</reference>
<feature type="region of interest" description="Disordered" evidence="16">
    <location>
        <begin position="899"/>
        <end position="959"/>
    </location>
</feature>
<dbReference type="InterPro" id="IPR001460">
    <property type="entry name" value="PCN-bd_Tpept"/>
</dbReference>
<keyword evidence="11 17" id="KW-0472">Membrane</keyword>
<gene>
    <name evidence="20" type="ORF">SM124_12340</name>
</gene>
<feature type="compositionally biased region" description="Acidic residues" evidence="16">
    <location>
        <begin position="944"/>
        <end position="959"/>
    </location>
</feature>
<proteinExistence type="predicted"/>
<evidence type="ECO:0000259" key="18">
    <source>
        <dbReference type="Pfam" id="PF00905"/>
    </source>
</evidence>
<comment type="caution">
    <text evidence="20">The sequence shown here is derived from an EMBL/GenBank/DDBJ whole genome shotgun (WGS) entry which is preliminary data.</text>
</comment>
<keyword evidence="9" id="KW-0573">Peptidoglycan synthesis</keyword>
<evidence type="ECO:0000256" key="15">
    <source>
        <dbReference type="ARBA" id="ARBA00049902"/>
    </source>
</evidence>
<dbReference type="InterPro" id="IPR012338">
    <property type="entry name" value="Beta-lactam/transpept-like"/>
</dbReference>
<sequence>MKDENQQEKNKFRSVLNLLTHKKTVKGASITYQVFWNLTLLFLIIIVLGGAFAGGVGAGYFASLVKKEPIRSYDSMKKDIYNYEETSNLYFADKVYLGKLRTDLEREEITLDHVSDHLVKAVIATEDEYFYEHDGVVPKAIMRALFQEVTNSSVQSGGSTLTQQLIKNQILTNEISFERKAKEILLALRLEKFFDKKEILEAYLNVSTFGRNSSGRNIAGVQAASKGLFGVKASELSLPQAAFIAGLPQSPFGYTPFTNKGQLKENLEPGLTRMKTVLKRMYDNGSISEKQYNKALAYDITKDFIPYRPSPQEQYPWLTAEIEQRSIEILSRILAEKDGYTLEDLKKDKSLLEEYETLADRNLRQNGYSIHTTIDKKIYNAMNKVKDEFQFYGSDISEVEEDPETGEDVTVSKPVELGAVLIENKTGKIISFVGGRDHSREQTNHATNAKRPNGSTMKPLLVYAPAIELGTLSPGSILPDVALKLNPASSEPWPKNYGGGYSGLTSARNALKRSYNVPAVKAYVDILDKRPAEYLSKMGFSSLADDDYTNRSTALGGLTNGVSVEENVNAFGTFANSGKFIDAYMIEKIVDKSGKVIYQHEVEPVDVFSPQTSYLAIDMMRDVIRSGTATALNSRLKFSSDWAGKTGTGQDYKDAWFVATNPNVSFGVWMGYDTPKPLQLSYRGLSYGVRNIYIWADLINAAYDIKPELIDPAQGFKMPGGIVRRSFCALSGLLPSDACSKAGLVETDLFNAKYVPTKVDDSFIEGKYVTIGDKKYLALDSTPDEFSQKGLILNPEYIQKIFGVTTDTEQLIPNKDRFANLLLPDDKLEDNGKSPAAVSVKVSGKKLTWSKHSENDVIGYRVYKDGKKVASIKAGETLQYSGDNGLYTVIAVDIAGKESSPSNEVQIGSKQEEDSSDKNNDKKDKDNKEEKPKEPSSDPGTGDDGQDDDPGDGDESENN</sequence>
<evidence type="ECO:0000256" key="6">
    <source>
        <dbReference type="ARBA" id="ARBA00022692"/>
    </source>
</evidence>
<evidence type="ECO:0000256" key="11">
    <source>
        <dbReference type="ARBA" id="ARBA00023136"/>
    </source>
</evidence>
<keyword evidence="2" id="KW-0121">Carboxypeptidase</keyword>
<organism evidence="20 21">
    <name type="scientific">Robertmurraya mangrovi</name>
    <dbReference type="NCBI Taxonomy" id="3098077"/>
    <lineage>
        <taxon>Bacteria</taxon>
        <taxon>Bacillati</taxon>
        <taxon>Bacillota</taxon>
        <taxon>Bacilli</taxon>
        <taxon>Bacillales</taxon>
        <taxon>Bacillaceae</taxon>
        <taxon>Robertmurraya</taxon>
    </lineage>
</organism>
<keyword evidence="4" id="KW-0328">Glycosyltransferase</keyword>
<protein>
    <submittedName>
        <fullName evidence="20">Transglycosylase domain-containing protein</fullName>
    </submittedName>
</protein>
<dbReference type="SUPFAM" id="SSF56601">
    <property type="entry name" value="beta-lactamase/transpeptidase-like"/>
    <property type="match status" value="1"/>
</dbReference>
<name>A0ABU5IZK5_9BACI</name>
<feature type="compositionally biased region" description="Polar residues" evidence="16">
    <location>
        <begin position="899"/>
        <end position="909"/>
    </location>
</feature>
<evidence type="ECO:0000256" key="12">
    <source>
        <dbReference type="ARBA" id="ARBA00023268"/>
    </source>
</evidence>
<evidence type="ECO:0000259" key="19">
    <source>
        <dbReference type="Pfam" id="PF00912"/>
    </source>
</evidence>
<keyword evidence="6 17" id="KW-0812">Transmembrane</keyword>
<dbReference type="Gene3D" id="1.10.3810.10">
    <property type="entry name" value="Biosynthetic peptidoglycan transglycosylase-like"/>
    <property type="match status" value="1"/>
</dbReference>
<dbReference type="EMBL" id="JAXOFX010000007">
    <property type="protein sequence ID" value="MDZ5472540.1"/>
    <property type="molecule type" value="Genomic_DNA"/>
</dbReference>
<keyword evidence="1" id="KW-1003">Cell membrane</keyword>
<dbReference type="InterPro" id="IPR036950">
    <property type="entry name" value="PBP_transglycosylase"/>
</dbReference>
<evidence type="ECO:0000256" key="3">
    <source>
        <dbReference type="ARBA" id="ARBA00022670"/>
    </source>
</evidence>
<dbReference type="PANTHER" id="PTHR32282">
    <property type="entry name" value="BINDING PROTEIN TRANSPEPTIDASE, PUTATIVE-RELATED"/>
    <property type="match status" value="1"/>
</dbReference>
<dbReference type="InterPro" id="IPR013783">
    <property type="entry name" value="Ig-like_fold"/>
</dbReference>
<evidence type="ECO:0000256" key="9">
    <source>
        <dbReference type="ARBA" id="ARBA00022984"/>
    </source>
</evidence>
<dbReference type="InterPro" id="IPR050396">
    <property type="entry name" value="Glycosyltr_51/Transpeptidase"/>
</dbReference>
<evidence type="ECO:0000256" key="13">
    <source>
        <dbReference type="ARBA" id="ARBA00023316"/>
    </source>
</evidence>
<dbReference type="Gene3D" id="3.40.710.10">
    <property type="entry name" value="DD-peptidase/beta-lactamase superfamily"/>
    <property type="match status" value="1"/>
</dbReference>
<dbReference type="InterPro" id="IPR023346">
    <property type="entry name" value="Lysozyme-like_dom_sf"/>
</dbReference>